<dbReference type="InParanoid" id="Q4UBQ5"/>
<organism evidence="1 2">
    <name type="scientific">Theileria annulata</name>
    <dbReference type="NCBI Taxonomy" id="5874"/>
    <lineage>
        <taxon>Eukaryota</taxon>
        <taxon>Sar</taxon>
        <taxon>Alveolata</taxon>
        <taxon>Apicomplexa</taxon>
        <taxon>Aconoidasida</taxon>
        <taxon>Piroplasmida</taxon>
        <taxon>Theileriidae</taxon>
        <taxon>Theileria</taxon>
    </lineage>
</organism>
<protein>
    <submittedName>
        <fullName evidence="1">Uncharacterized protein</fullName>
    </submittedName>
</protein>
<proteinExistence type="predicted"/>
<dbReference type="GeneID" id="3864711"/>
<reference evidence="1 2" key="1">
    <citation type="journal article" date="2005" name="Science">
        <title>Genome of the host-cell transforming parasite Theileria annulata compared with T. parva.</title>
        <authorList>
            <person name="Pain A."/>
            <person name="Renauld H."/>
            <person name="Berriman M."/>
            <person name="Murphy L."/>
            <person name="Yeats C.A."/>
            <person name="Weir W."/>
            <person name="Kerhornou A."/>
            <person name="Aslett M."/>
            <person name="Bishop R."/>
            <person name="Bouchier C."/>
            <person name="Cochet M."/>
            <person name="Coulson R.M.R."/>
            <person name="Cronin A."/>
            <person name="de Villiers E.P."/>
            <person name="Fraser A."/>
            <person name="Fosker N."/>
            <person name="Gardner M."/>
            <person name="Goble A."/>
            <person name="Griffiths-Jones S."/>
            <person name="Harris D.E."/>
            <person name="Katzer F."/>
            <person name="Larke N."/>
            <person name="Lord A."/>
            <person name="Maser P."/>
            <person name="McKellar S."/>
            <person name="Mooney P."/>
            <person name="Morton F."/>
            <person name="Nene V."/>
            <person name="O'Neil S."/>
            <person name="Price C."/>
            <person name="Quail M.A."/>
            <person name="Rabbinowitsch E."/>
            <person name="Rawlings N.D."/>
            <person name="Rutter S."/>
            <person name="Saunders D."/>
            <person name="Seeger K."/>
            <person name="Shah T."/>
            <person name="Squares R."/>
            <person name="Squares S."/>
            <person name="Tivey A."/>
            <person name="Walker A.R."/>
            <person name="Woodward J."/>
            <person name="Dobbelaere D.A.E."/>
            <person name="Langsley G."/>
            <person name="Rajandream M.A."/>
            <person name="McKeever D."/>
            <person name="Shiels B."/>
            <person name="Tait A."/>
            <person name="Barrell B.G."/>
            <person name="Hall N."/>
        </authorList>
    </citation>
    <scope>NUCLEOTIDE SEQUENCE [LARGE SCALE GENOMIC DNA]</scope>
    <source>
        <strain evidence="2">Ankara</strain>
    </source>
</reference>
<dbReference type="RefSeq" id="XP_955222.1">
    <property type="nucleotide sequence ID" value="XM_950129.1"/>
</dbReference>
<gene>
    <name evidence="1" type="ORF">TA05045</name>
</gene>
<name>Q4UBQ5_THEAN</name>
<dbReference type="VEuPathDB" id="PiroplasmaDB:TA05045"/>
<dbReference type="AlphaFoldDB" id="Q4UBQ5"/>
<keyword evidence="2" id="KW-1185">Reference proteome</keyword>
<evidence type="ECO:0000313" key="1">
    <source>
        <dbReference type="EMBL" id="CAI75746.1"/>
    </source>
</evidence>
<dbReference type="KEGG" id="tan:TA05045"/>
<accession>Q4UBQ5</accession>
<dbReference type="OrthoDB" id="361600at2759"/>
<sequence>MELQNLIPEINLNLVHLLYTLVEIDTEDSTSNQKLKDRNISIFNNLHENLVILNFHKLRIQNEYYKILKSLDSNEPVINNKNDYITKVINCNYKVLFTEASDRLPEVEFNYNVHAPLYNNIVLFLQYLSPNDFIWHYHTPNNPDYDEKILICCCKFSETSINDLLSHYHVASVIFMSISQLYGYNDDYLLNLGELSRYLEKVVPKINGIITLINLPLKNNMRLDTSKSHNCSLENSKQIDVDLYNKSNSHYNLYPTPSKLALTGCRVICKCYMNLLSLVENISLKLYNHLISTLLIIYNKTCGMILDDIYDLVMYISNNRTEGILRELKNFLALKDNSNLLLFKEVANKMAEDVNNYNSSVLKCLECYIRLTSLVYNDKDIKSYELVETLIDRIILMNKAEINEKFMENYKLYLKNAPLVCAATMLQTMELTFGCIDSLEPKIVMISLKFLEDLFEYLPNDCMYYFQDCYSRFILIYVKYLSNEGNFEDSLNNLEKLNLYNNLIVKLLVTPHQKRHVLDDVQRNQIIYLMKNVLEIIKKQLGESTLNDLIFKINSDVKNDPNSSDRTLAIFEKISILFQP</sequence>
<evidence type="ECO:0000313" key="2">
    <source>
        <dbReference type="Proteomes" id="UP000001950"/>
    </source>
</evidence>
<dbReference type="eggNOG" id="ENOG502QXCC">
    <property type="taxonomic scope" value="Eukaryota"/>
</dbReference>
<dbReference type="OMA" id="CKCYMNL"/>
<dbReference type="Proteomes" id="UP000001950">
    <property type="component" value="Chromosome 3"/>
</dbReference>
<dbReference type="EMBL" id="CR940352">
    <property type="protein sequence ID" value="CAI75746.1"/>
    <property type="molecule type" value="Genomic_DNA"/>
</dbReference>